<dbReference type="InterPro" id="IPR013320">
    <property type="entry name" value="ConA-like_dom_sf"/>
</dbReference>
<keyword evidence="4" id="KW-1185">Reference proteome</keyword>
<sequence>MSDMSAGQIVGGIVGAVVGFFGGGYNPATAAQGFVIGAGIGGVIDPQEGPKIKAPPDNQLEFQTSTYGIEKPDFYGSPIVSGNIIYFENGKLKRVVTEEESGGKGGGGGSTVEVVDYYGTWAVALGNARPGAKLRRLWLGNRLFYDATATPDLAPYYSSGAIMGAVIQATKNSNKFAFYDGTQTTPNARIASIVGAANAESYEGTMYLMMYDVHMADYGNSLTGAALRAEIVCVPEIDPQIIESNSISTSPGNTFDPVIHKLTINSSAAMLANWTNSYPEESSYEQYYQSFVGFPYQSKITVSDGTWIPQTGLNIDFGGETNLENLWPDLVGIANLRYSSGGYQKRNGHLVGYYIDNLYRQTLSGLRSITPSLQPLAVCVSSSGIMYSIDSAQIHIWDDDLNSPLLSVNHGISGGHFVSGFVRMWHDTGLLYVGHGELTSQQLSRFNVFNALTLDLDDSFTIDPALVGFGYAEFAIEQGVLLRGYYSTIDDNLTFEKWQLYSVVIGAEQLSDVVESIVERANISAADIDTSELVDTVDGFAATGGTRGALGVLQAAFLFDIIEDGYGLTCVNRGGAASETIPYQDLGAVDIGGDSSNQLLIDREMDQQLPRKMTITFKDQDREQNKGTAESTYPVQSAVEEVVDFPLAMTQEKANKIVDILMRARHTERMSMSFTLPQEYLHLKPSDVVNIETPDRTYQVRIASRAESSSQVLSISGKLSAPSLWTSDAVAGENNYIPPGLDLVSDATAVLLDVPMILDEQDTASFLMAMYGVGSWPGGSLLRSTDSGQTYSATTGLAANSTSGVAVDILPADDGFVINRTDELNIVTLSGEFTSVTEAQMMTGQNFVAYGDDGRWELMRYIDAAANADGTVTLSGLLRGLRDTVQYTGTHEAGDRIIKISGNSAALVGANIQRLGVQSLYKAVTFGQEIDDAEPFPFTYRGVNFRPYAPIFPEGELDGDDWIFGAQERTRYPASWWSTGIQPISESILSFEAEILDGPGGGVKRILTADTISSPNFSFVYPELDQISDFGVVQNTIYVNIYQISSIIGRGNVLESSFTLPGTDKYFNNVSLLLHFDGDFSDSSNSANVLTANGNVTTSATGALYVQSGSFDGAGDFLTIPRANSLTISENQLFTLECWIKVLEPGRIQSIYNDRPTVSSRGMALVVSSTGELALVCFTNTGTVAVNISSSSLVDDGLGHRVAITRNNDDVYLFVDGNLEAFSSGGSSIGSSTNNIYIGRDPTNTGRDLNGLIDELRVTAGICRYTDDYTYPNQPFPDL</sequence>
<dbReference type="SUPFAM" id="SSF49899">
    <property type="entry name" value="Concanavalin A-like lectins/glucanases"/>
    <property type="match status" value="1"/>
</dbReference>
<dbReference type="Pfam" id="PF13550">
    <property type="entry name" value="Phage-tail_3"/>
    <property type="match status" value="1"/>
</dbReference>
<dbReference type="AlphaFoldDB" id="A0A9E5MJX9"/>
<dbReference type="EMBL" id="JAAONZ010000002">
    <property type="protein sequence ID" value="NHO64612.1"/>
    <property type="molecule type" value="Genomic_DNA"/>
</dbReference>
<accession>A0A9E5MJX9</accession>
<evidence type="ECO:0000259" key="2">
    <source>
        <dbReference type="Pfam" id="PF23666"/>
    </source>
</evidence>
<reference evidence="3" key="1">
    <citation type="submission" date="2020-03" db="EMBL/GenBank/DDBJ databases">
        <authorList>
            <person name="Guo F."/>
        </authorList>
    </citation>
    <scope>NUCLEOTIDE SEQUENCE</scope>
    <source>
        <strain evidence="3">JCM 30134</strain>
    </source>
</reference>
<gene>
    <name evidence="3" type="ORF">G8770_03510</name>
</gene>
<evidence type="ECO:0000313" key="3">
    <source>
        <dbReference type="EMBL" id="NHO64612.1"/>
    </source>
</evidence>
<dbReference type="Pfam" id="PF23666">
    <property type="entry name" value="Rcc01698_C"/>
    <property type="match status" value="1"/>
</dbReference>
<evidence type="ECO:0008006" key="5">
    <source>
        <dbReference type="Google" id="ProtNLM"/>
    </source>
</evidence>
<protein>
    <recommendedName>
        <fullName evidence="5">Tip attachment protein J domain-containing protein</fullName>
    </recommendedName>
</protein>
<evidence type="ECO:0000313" key="4">
    <source>
        <dbReference type="Proteomes" id="UP000787472"/>
    </source>
</evidence>
<feature type="domain" description="Rcc01698-like C-terminal" evidence="2">
    <location>
        <begin position="802"/>
        <end position="897"/>
    </location>
</feature>
<dbReference type="RefSeq" id="WP_167181815.1">
    <property type="nucleotide sequence ID" value="NZ_JAAONZ010000002.1"/>
</dbReference>
<comment type="caution">
    <text evidence="3">The sequence shown here is derived from an EMBL/GenBank/DDBJ whole genome shotgun (WGS) entry which is preliminary data.</text>
</comment>
<dbReference type="InterPro" id="IPR056490">
    <property type="entry name" value="Rcc01698_C"/>
</dbReference>
<dbReference type="Gene3D" id="2.60.120.200">
    <property type="match status" value="1"/>
</dbReference>
<feature type="domain" description="Tip attachment protein J" evidence="1">
    <location>
        <begin position="546"/>
        <end position="704"/>
    </location>
</feature>
<evidence type="ECO:0000259" key="1">
    <source>
        <dbReference type="Pfam" id="PF13550"/>
    </source>
</evidence>
<name>A0A9E5MJX9_9GAMM</name>
<proteinExistence type="predicted"/>
<organism evidence="3 4">
    <name type="scientific">Pseudomaricurvus hydrocarbonicus</name>
    <dbReference type="NCBI Taxonomy" id="1470433"/>
    <lineage>
        <taxon>Bacteria</taxon>
        <taxon>Pseudomonadati</taxon>
        <taxon>Pseudomonadota</taxon>
        <taxon>Gammaproteobacteria</taxon>
        <taxon>Cellvibrionales</taxon>
        <taxon>Cellvibrionaceae</taxon>
        <taxon>Pseudomaricurvus</taxon>
    </lineage>
</organism>
<dbReference type="InterPro" id="IPR032876">
    <property type="entry name" value="J_dom"/>
</dbReference>
<dbReference type="Proteomes" id="UP000787472">
    <property type="component" value="Unassembled WGS sequence"/>
</dbReference>
<dbReference type="Pfam" id="PF13385">
    <property type="entry name" value="Laminin_G_3"/>
    <property type="match status" value="1"/>
</dbReference>